<evidence type="ECO:0000256" key="5">
    <source>
        <dbReference type="SAM" id="Phobius"/>
    </source>
</evidence>
<dbReference type="Gene3D" id="6.20.330.10">
    <property type="match status" value="1"/>
</dbReference>
<keyword evidence="5" id="KW-1133">Transmembrane helix</keyword>
<dbReference type="SUPFAM" id="SSF52096">
    <property type="entry name" value="ClpP/crotonase"/>
    <property type="match status" value="1"/>
</dbReference>
<evidence type="ECO:0000256" key="3">
    <source>
        <dbReference type="ARBA" id="ARBA00022801"/>
    </source>
</evidence>
<gene>
    <name evidence="7" type="primary">sppA</name>
    <name evidence="7" type="ORF">HW532_07545</name>
</gene>
<dbReference type="PANTHER" id="PTHR42987">
    <property type="entry name" value="PEPTIDASE S49"/>
    <property type="match status" value="1"/>
</dbReference>
<dbReference type="PANTHER" id="PTHR42987:SF6">
    <property type="entry name" value="PROTEINASE IV"/>
    <property type="match status" value="1"/>
</dbReference>
<dbReference type="GO" id="GO:0008236">
    <property type="term" value="F:serine-type peptidase activity"/>
    <property type="evidence" value="ECO:0007669"/>
    <property type="project" value="UniProtKB-KW"/>
</dbReference>
<dbReference type="Pfam" id="PF01343">
    <property type="entry name" value="Peptidase_S49"/>
    <property type="match status" value="1"/>
</dbReference>
<keyword evidence="8" id="KW-1185">Reference proteome</keyword>
<dbReference type="EMBL" id="CP058214">
    <property type="protein sequence ID" value="QPC42572.1"/>
    <property type="molecule type" value="Genomic_DNA"/>
</dbReference>
<dbReference type="NCBIfam" id="TIGR00706">
    <property type="entry name" value="SppA_dom"/>
    <property type="match status" value="1"/>
</dbReference>
<evidence type="ECO:0000256" key="1">
    <source>
        <dbReference type="ARBA" id="ARBA00008683"/>
    </source>
</evidence>
<accession>A0A7S8C3B6</accession>
<organism evidence="7 8">
    <name type="scientific">Kaustia mangrovi</name>
    <dbReference type="NCBI Taxonomy" id="2593653"/>
    <lineage>
        <taxon>Bacteria</taxon>
        <taxon>Pseudomonadati</taxon>
        <taxon>Pseudomonadota</taxon>
        <taxon>Alphaproteobacteria</taxon>
        <taxon>Hyphomicrobiales</taxon>
        <taxon>Parvibaculaceae</taxon>
        <taxon>Kaustia</taxon>
    </lineage>
</organism>
<evidence type="ECO:0000256" key="2">
    <source>
        <dbReference type="ARBA" id="ARBA00022670"/>
    </source>
</evidence>
<feature type="domain" description="Peptidase S49" evidence="6">
    <location>
        <begin position="109"/>
        <end position="258"/>
    </location>
</feature>
<sequence>MVLDADALAARRRLKRRLSLWRFVAVIAILAVLVTAGLTSLGAGYFDRFASHVARVDITGIIVNDEKQQELLDEIAEAEQVKAVILRIDSPGGTTVGAEALYGKIRKIAADKPVVAVMGTVAASGGYLVAVAGDHIVARGNTTTGSIGVIFQWAQVEDLLTSLGVTVESVKSGPLKAVPSPFEPTTDAARAVTQGMVDDAYDWFVGLVAERRPFDAATARRLADGRVYSGRQALKEKLIDEIGGEAQARDWLEAERGISKDLQAVDWKVEEDDELSLVPLGLAWLARSAGLPGVANLIASTGKTLRAERLSLDGLISVWQAPD</sequence>
<dbReference type="InterPro" id="IPR002142">
    <property type="entry name" value="Peptidase_S49"/>
</dbReference>
<keyword evidence="5" id="KW-0472">Membrane</keyword>
<evidence type="ECO:0000256" key="4">
    <source>
        <dbReference type="ARBA" id="ARBA00022825"/>
    </source>
</evidence>
<keyword evidence="5" id="KW-0812">Transmembrane</keyword>
<dbReference type="GO" id="GO:0006508">
    <property type="term" value="P:proteolysis"/>
    <property type="evidence" value="ECO:0007669"/>
    <property type="project" value="UniProtKB-KW"/>
</dbReference>
<name>A0A7S8C3B6_9HYPH</name>
<dbReference type="InterPro" id="IPR047272">
    <property type="entry name" value="S49_SppA_C"/>
</dbReference>
<evidence type="ECO:0000259" key="6">
    <source>
        <dbReference type="Pfam" id="PF01343"/>
    </source>
</evidence>
<keyword evidence="4" id="KW-0720">Serine protease</keyword>
<dbReference type="AlphaFoldDB" id="A0A7S8C3B6"/>
<evidence type="ECO:0000313" key="7">
    <source>
        <dbReference type="EMBL" id="QPC42572.1"/>
    </source>
</evidence>
<dbReference type="RefSeq" id="WP_213163806.1">
    <property type="nucleotide sequence ID" value="NZ_CP058214.1"/>
</dbReference>
<keyword evidence="2" id="KW-0645">Protease</keyword>
<reference evidence="7 8" key="1">
    <citation type="submission" date="2020-06" db="EMBL/GenBank/DDBJ databases">
        <title>Genome sequence of 2 isolates from Red Sea Mangroves.</title>
        <authorList>
            <person name="Sefrji F."/>
            <person name="Michoud G."/>
            <person name="Merlino G."/>
            <person name="Daffonchio D."/>
        </authorList>
    </citation>
    <scope>NUCLEOTIDE SEQUENCE [LARGE SCALE GENOMIC DNA]</scope>
    <source>
        <strain evidence="7 8">R1DC25</strain>
    </source>
</reference>
<protein>
    <submittedName>
        <fullName evidence="7">Signal peptide peptidase SppA</fullName>
    </submittedName>
</protein>
<feature type="transmembrane region" description="Helical" evidence="5">
    <location>
        <begin position="20"/>
        <end position="46"/>
    </location>
</feature>
<keyword evidence="3" id="KW-0378">Hydrolase</keyword>
<dbReference type="CDD" id="cd07023">
    <property type="entry name" value="S49_Sppa_N_C"/>
    <property type="match status" value="1"/>
</dbReference>
<comment type="similarity">
    <text evidence="1">Belongs to the peptidase S49 family.</text>
</comment>
<dbReference type="InterPro" id="IPR004635">
    <property type="entry name" value="Pept_S49_SppA"/>
</dbReference>
<evidence type="ECO:0000313" key="8">
    <source>
        <dbReference type="Proteomes" id="UP000593594"/>
    </source>
</evidence>
<dbReference type="InterPro" id="IPR029045">
    <property type="entry name" value="ClpP/crotonase-like_dom_sf"/>
</dbReference>
<proteinExistence type="inferred from homology"/>
<dbReference type="KEGG" id="kmn:HW532_07545"/>
<dbReference type="Gene3D" id="3.90.226.10">
    <property type="entry name" value="2-enoyl-CoA Hydratase, Chain A, domain 1"/>
    <property type="match status" value="1"/>
</dbReference>
<dbReference type="Proteomes" id="UP000593594">
    <property type="component" value="Chromosome"/>
</dbReference>